<accession>A0A9P1FKL4</accession>
<evidence type="ECO:0000256" key="2">
    <source>
        <dbReference type="SAM" id="MobiDB-lite"/>
    </source>
</evidence>
<organism evidence="3">
    <name type="scientific">Cladocopium goreaui</name>
    <dbReference type="NCBI Taxonomy" id="2562237"/>
    <lineage>
        <taxon>Eukaryota</taxon>
        <taxon>Sar</taxon>
        <taxon>Alveolata</taxon>
        <taxon>Dinophyceae</taxon>
        <taxon>Suessiales</taxon>
        <taxon>Symbiodiniaceae</taxon>
        <taxon>Cladocopium</taxon>
    </lineage>
</organism>
<gene>
    <name evidence="3" type="ORF">C1SCF055_LOCUS6056</name>
</gene>
<evidence type="ECO:0000313" key="4">
    <source>
        <dbReference type="EMBL" id="CAL4765272.1"/>
    </source>
</evidence>
<evidence type="ECO:0000256" key="1">
    <source>
        <dbReference type="SAM" id="Coils"/>
    </source>
</evidence>
<feature type="coiled-coil region" evidence="1">
    <location>
        <begin position="209"/>
        <end position="236"/>
    </location>
</feature>
<dbReference type="OrthoDB" id="10560616at2759"/>
<dbReference type="EMBL" id="CAMXCT010000378">
    <property type="protein sequence ID" value="CAI3977960.1"/>
    <property type="molecule type" value="Genomic_DNA"/>
</dbReference>
<feature type="compositionally biased region" description="Basic and acidic residues" evidence="2">
    <location>
        <begin position="310"/>
        <end position="325"/>
    </location>
</feature>
<feature type="region of interest" description="Disordered" evidence="2">
    <location>
        <begin position="24"/>
        <end position="50"/>
    </location>
</feature>
<sequence>MPFLVVDGKEVPIDEAALDYLLSPPSESDDEVTAAAPKAVPKAAPKTAKETASRWKRVTRPKAREAITAEVQAEQRRLIAGGRHIVVTPPCMWCGLPTGCFCDQCRKPVCTVCDKALGQCVECCCKNMKCTEGQARQHAALVLKEFLPNSEDVGANVYPAFRELSFQEQARIFLESGIPIDPHAQLQRRRQELREPETRPRQLTAEEAARLEEARRQRAQAAAAQQEAQRQRAIQKAQEEAKLVAQIDAQNTLASAARKDRRKGAGSAPSQPSHPAEEVEGAIVEVEEAELSKAQKRRERQRANRAAAAQRKDLQREKIAKEQFLRETAQGFTERQMPLEPTEPKCKERKSKPTQAKDFAENELAEDLLIGLWQAKLRDPGRDMSAGSADQ</sequence>
<name>A0A9P1FKL4_9DINO</name>
<reference evidence="3" key="1">
    <citation type="submission" date="2022-10" db="EMBL/GenBank/DDBJ databases">
        <authorList>
            <person name="Chen Y."/>
            <person name="Dougan E. K."/>
            <person name="Chan C."/>
            <person name="Rhodes N."/>
            <person name="Thang M."/>
        </authorList>
    </citation>
    <scope>NUCLEOTIDE SEQUENCE</scope>
</reference>
<dbReference type="EMBL" id="CAMXCT030000378">
    <property type="protein sequence ID" value="CAL4765272.1"/>
    <property type="molecule type" value="Genomic_DNA"/>
</dbReference>
<keyword evidence="5" id="KW-1185">Reference proteome</keyword>
<feature type="region of interest" description="Disordered" evidence="2">
    <location>
        <begin position="254"/>
        <end position="279"/>
    </location>
</feature>
<dbReference type="AlphaFoldDB" id="A0A9P1FKL4"/>
<feature type="compositionally biased region" description="Low complexity" evidence="2">
    <location>
        <begin position="33"/>
        <end position="46"/>
    </location>
</feature>
<reference evidence="4 5" key="2">
    <citation type="submission" date="2024-05" db="EMBL/GenBank/DDBJ databases">
        <authorList>
            <person name="Chen Y."/>
            <person name="Shah S."/>
            <person name="Dougan E. K."/>
            <person name="Thang M."/>
            <person name="Chan C."/>
        </authorList>
    </citation>
    <scope>NUCLEOTIDE SEQUENCE [LARGE SCALE GENOMIC DNA]</scope>
</reference>
<comment type="caution">
    <text evidence="3">The sequence shown here is derived from an EMBL/GenBank/DDBJ whole genome shotgun (WGS) entry which is preliminary data.</text>
</comment>
<proteinExistence type="predicted"/>
<feature type="region of interest" description="Disordered" evidence="2">
    <location>
        <begin position="292"/>
        <end position="357"/>
    </location>
</feature>
<dbReference type="Proteomes" id="UP001152797">
    <property type="component" value="Unassembled WGS sequence"/>
</dbReference>
<evidence type="ECO:0000313" key="3">
    <source>
        <dbReference type="EMBL" id="CAI3977960.1"/>
    </source>
</evidence>
<keyword evidence="1" id="KW-0175">Coiled coil</keyword>
<protein>
    <submittedName>
        <fullName evidence="3">Uncharacterized protein</fullName>
    </submittedName>
</protein>
<dbReference type="EMBL" id="CAMXCT020000378">
    <property type="protein sequence ID" value="CAL1131335.1"/>
    <property type="molecule type" value="Genomic_DNA"/>
</dbReference>
<evidence type="ECO:0000313" key="5">
    <source>
        <dbReference type="Proteomes" id="UP001152797"/>
    </source>
</evidence>